<sequence length="89" mass="10210">MRVKATARRCEVIAMNYKTLLDLLKMDEKRIGEEGMKLASVRDFRQEGVNRMRSSSGRSSYRNSVRVTFAWHARRNVITSFGSLLPGSQ</sequence>
<reference evidence="1 2" key="1">
    <citation type="submission" date="2020-08" db="EMBL/GenBank/DDBJ databases">
        <title>Genomic Encyclopedia of Type Strains, Phase IV (KMG-V): Genome sequencing to study the core and pangenomes of soil and plant-associated prokaryotes.</title>
        <authorList>
            <person name="Whitman W."/>
        </authorList>
    </citation>
    <scope>NUCLEOTIDE SEQUENCE [LARGE SCALE GENOMIC DNA]</scope>
    <source>
        <strain evidence="1 2">M8UP14</strain>
    </source>
</reference>
<dbReference type="EMBL" id="JACHIP010000032">
    <property type="protein sequence ID" value="MBB5061227.1"/>
    <property type="molecule type" value="Genomic_DNA"/>
</dbReference>
<dbReference type="Proteomes" id="UP000540989">
    <property type="component" value="Unassembled WGS sequence"/>
</dbReference>
<evidence type="ECO:0000313" key="2">
    <source>
        <dbReference type="Proteomes" id="UP000540989"/>
    </source>
</evidence>
<evidence type="ECO:0000313" key="1">
    <source>
        <dbReference type="EMBL" id="MBB5061227.1"/>
    </source>
</evidence>
<organism evidence="1 2">
    <name type="scientific">Granulicella aggregans</name>
    <dbReference type="NCBI Taxonomy" id="474949"/>
    <lineage>
        <taxon>Bacteria</taxon>
        <taxon>Pseudomonadati</taxon>
        <taxon>Acidobacteriota</taxon>
        <taxon>Terriglobia</taxon>
        <taxon>Terriglobales</taxon>
        <taxon>Acidobacteriaceae</taxon>
        <taxon>Granulicella</taxon>
    </lineage>
</organism>
<dbReference type="AlphaFoldDB" id="A0A7W7ZK25"/>
<protein>
    <submittedName>
        <fullName evidence="1">Uncharacterized protein</fullName>
    </submittedName>
</protein>
<accession>A0A7W7ZK25</accession>
<comment type="caution">
    <text evidence="1">The sequence shown here is derived from an EMBL/GenBank/DDBJ whole genome shotgun (WGS) entry which is preliminary data.</text>
</comment>
<keyword evidence="2" id="KW-1185">Reference proteome</keyword>
<proteinExistence type="predicted"/>
<name>A0A7W7ZK25_9BACT</name>
<gene>
    <name evidence="1" type="ORF">HDF16_005963</name>
</gene>